<name>A0A642UZK9_9ASCO</name>
<organism evidence="2 3">
    <name type="scientific">Trichomonascus ciferrii</name>
    <dbReference type="NCBI Taxonomy" id="44093"/>
    <lineage>
        <taxon>Eukaryota</taxon>
        <taxon>Fungi</taxon>
        <taxon>Dikarya</taxon>
        <taxon>Ascomycota</taxon>
        <taxon>Saccharomycotina</taxon>
        <taxon>Dipodascomycetes</taxon>
        <taxon>Dipodascales</taxon>
        <taxon>Trichomonascaceae</taxon>
        <taxon>Trichomonascus</taxon>
        <taxon>Trichomonascus ciferrii complex</taxon>
    </lineage>
</organism>
<reference evidence="2" key="1">
    <citation type="journal article" date="2019" name="G3 (Bethesda)">
        <title>Genome Assemblies of Two Rare Opportunistic Yeast Pathogens: Diutina rugosa (syn. Candida rugosa) and Trichomonascus ciferrii (syn. Candida ciferrii).</title>
        <authorList>
            <person name="Mixao V."/>
            <person name="Saus E."/>
            <person name="Hansen A.P."/>
            <person name="Lass-Florl C."/>
            <person name="Gabaldon T."/>
        </authorList>
    </citation>
    <scope>NUCLEOTIDE SEQUENCE</scope>
    <source>
        <strain evidence="2">CBS 4856</strain>
    </source>
</reference>
<keyword evidence="3" id="KW-1185">Reference proteome</keyword>
<feature type="region of interest" description="Disordered" evidence="1">
    <location>
        <begin position="1"/>
        <end position="84"/>
    </location>
</feature>
<evidence type="ECO:0000256" key="1">
    <source>
        <dbReference type="SAM" id="MobiDB-lite"/>
    </source>
</evidence>
<sequence length="174" mass="19576">MMAISSVADGGVILSPQNGLNTTNDDNHLPKTANTAASHRSTVKSAISDFKRRNQEKKKARKREKQRKKRYLEPMSAVSSRSGLRNLKTRLSEHLKKGLPGNIPLPFFKELPQTWAHFQEMYGKCDLDLSEIERPPSFNGYGFMAPPETQNESKRIGVCSIPAIKTLLFCELEC</sequence>
<protein>
    <submittedName>
        <fullName evidence="2">Uncharacterized protein</fullName>
    </submittedName>
</protein>
<dbReference type="AlphaFoldDB" id="A0A642UZK9"/>
<proteinExistence type="predicted"/>
<comment type="caution">
    <text evidence="2">The sequence shown here is derived from an EMBL/GenBank/DDBJ whole genome shotgun (WGS) entry which is preliminary data.</text>
</comment>
<feature type="compositionally biased region" description="Polar residues" evidence="1">
    <location>
        <begin position="32"/>
        <end position="45"/>
    </location>
</feature>
<evidence type="ECO:0000313" key="3">
    <source>
        <dbReference type="Proteomes" id="UP000761534"/>
    </source>
</evidence>
<accession>A0A642UZK9</accession>
<feature type="compositionally biased region" description="Polar residues" evidence="1">
    <location>
        <begin position="15"/>
        <end position="24"/>
    </location>
</feature>
<feature type="compositionally biased region" description="Basic residues" evidence="1">
    <location>
        <begin position="54"/>
        <end position="70"/>
    </location>
</feature>
<dbReference type="VEuPathDB" id="FungiDB:TRICI_004715"/>
<dbReference type="EMBL" id="SWFS01000356">
    <property type="protein sequence ID" value="KAA8908902.1"/>
    <property type="molecule type" value="Genomic_DNA"/>
</dbReference>
<dbReference type="Proteomes" id="UP000761534">
    <property type="component" value="Unassembled WGS sequence"/>
</dbReference>
<evidence type="ECO:0000313" key="2">
    <source>
        <dbReference type="EMBL" id="KAA8908902.1"/>
    </source>
</evidence>
<gene>
    <name evidence="2" type="ORF">TRICI_004715</name>
</gene>